<name>A0A7R9HZY6_9NEOP</name>
<organism evidence="1">
    <name type="scientific">Timema bartmani</name>
    <dbReference type="NCBI Taxonomy" id="61472"/>
    <lineage>
        <taxon>Eukaryota</taxon>
        <taxon>Metazoa</taxon>
        <taxon>Ecdysozoa</taxon>
        <taxon>Arthropoda</taxon>
        <taxon>Hexapoda</taxon>
        <taxon>Insecta</taxon>
        <taxon>Pterygota</taxon>
        <taxon>Neoptera</taxon>
        <taxon>Polyneoptera</taxon>
        <taxon>Phasmatodea</taxon>
        <taxon>Timematodea</taxon>
        <taxon>Timematoidea</taxon>
        <taxon>Timematidae</taxon>
        <taxon>Timema</taxon>
    </lineage>
</organism>
<gene>
    <name evidence="1" type="ORF">TBIB3V08_LOCUS2790</name>
</gene>
<dbReference type="AlphaFoldDB" id="A0A7R9HZY6"/>
<sequence>MPAPMFVQAVFNFTTRSSTSAEGTFYTFTFETWLCSCYITPLWDKLPARTTSRRYHQDVSLPGGEEEVSSEVGLGDVKVAPDFVSCLQLDRNSCVVGRVENHFGKVTLSSPELDSNLKFHVIGSLAYCENSAIDHAATEAGR</sequence>
<protein>
    <submittedName>
        <fullName evidence="1">Uncharacterized protein</fullName>
    </submittedName>
</protein>
<reference evidence="1" key="1">
    <citation type="submission" date="2020-11" db="EMBL/GenBank/DDBJ databases">
        <authorList>
            <person name="Tran Van P."/>
        </authorList>
    </citation>
    <scope>NUCLEOTIDE SEQUENCE</scope>
</reference>
<dbReference type="EMBL" id="OD564926">
    <property type="protein sequence ID" value="CAD7440267.1"/>
    <property type="molecule type" value="Genomic_DNA"/>
</dbReference>
<evidence type="ECO:0000313" key="1">
    <source>
        <dbReference type="EMBL" id="CAD7440267.1"/>
    </source>
</evidence>
<proteinExistence type="predicted"/>
<accession>A0A7R9HZY6</accession>